<dbReference type="AlphaFoldDB" id="A0A1U6IL39"/>
<dbReference type="InterPro" id="IPR015032">
    <property type="entry name" value="ThsB__TIR-like_domain"/>
</dbReference>
<reference evidence="3" key="1">
    <citation type="submission" date="2017-02" db="EMBL/GenBank/DDBJ databases">
        <authorList>
            <person name="Varghese N."/>
            <person name="Submissions S."/>
        </authorList>
    </citation>
    <scope>NUCLEOTIDE SEQUENCE [LARGE SCALE GENOMIC DNA]</scope>
    <source>
        <strain evidence="3">SM117</strain>
    </source>
</reference>
<name>A0A1U6IL39_9SPHN</name>
<accession>A0A1U6IL39</accession>
<dbReference type="RefSeq" id="WP_176168114.1">
    <property type="nucleotide sequence ID" value="NZ_FVZE01000008.1"/>
</dbReference>
<dbReference type="Pfam" id="PF08937">
    <property type="entry name" value="ThsB_TIR"/>
    <property type="match status" value="1"/>
</dbReference>
<feature type="domain" description="Thoeris protein ThsB TIR-like" evidence="1">
    <location>
        <begin position="55"/>
        <end position="152"/>
    </location>
</feature>
<gene>
    <name evidence="2" type="ORF">SAMN06295987_108107</name>
</gene>
<sequence>MPSLNSLFGLAMAHDTHVRPQPTSLDRMFADLQKLGSQPPAPRPLAPTPAVRRVFYSFHYDDVFRVNHVRNAGKIRAVDRGRQLTPQDRSLWERVKRTNPANLRRVIDARLQGTSVTCVLVGSETWEREWVRYEIARSFFRGNGLLAVHIDKCPCPRNGISRQGANPLAYLALGWDMRIYEHVAGGWYHYSKIQQRMTSWPRWLPKPSHGRVMPLSEGTASYDWKLHDGYRNLLRWTDAAAKIAGR</sequence>
<proteinExistence type="predicted"/>
<evidence type="ECO:0000313" key="3">
    <source>
        <dbReference type="Proteomes" id="UP000190989"/>
    </source>
</evidence>
<organism evidence="2 3">
    <name type="scientific">Novosphingobium mathurense</name>
    <dbReference type="NCBI Taxonomy" id="428990"/>
    <lineage>
        <taxon>Bacteria</taxon>
        <taxon>Pseudomonadati</taxon>
        <taxon>Pseudomonadota</taxon>
        <taxon>Alphaproteobacteria</taxon>
        <taxon>Sphingomonadales</taxon>
        <taxon>Sphingomonadaceae</taxon>
        <taxon>Novosphingobium</taxon>
    </lineage>
</organism>
<dbReference type="EMBL" id="FVZE01000008">
    <property type="protein sequence ID" value="SLK08728.1"/>
    <property type="molecule type" value="Genomic_DNA"/>
</dbReference>
<dbReference type="InterPro" id="IPR036490">
    <property type="entry name" value="ThsB_TIR-like_sf"/>
</dbReference>
<evidence type="ECO:0000313" key="2">
    <source>
        <dbReference type="EMBL" id="SLK08728.1"/>
    </source>
</evidence>
<dbReference type="SUPFAM" id="SSF52206">
    <property type="entry name" value="Hypothetical protein MTH538"/>
    <property type="match status" value="1"/>
</dbReference>
<evidence type="ECO:0000259" key="1">
    <source>
        <dbReference type="Pfam" id="PF08937"/>
    </source>
</evidence>
<protein>
    <submittedName>
        <fullName evidence="2">MTH538 TIR-like domain</fullName>
    </submittedName>
</protein>
<keyword evidence="3" id="KW-1185">Reference proteome</keyword>
<dbReference type="Proteomes" id="UP000190989">
    <property type="component" value="Unassembled WGS sequence"/>
</dbReference>
<dbReference type="STRING" id="428990.SAMN06295987_108107"/>